<dbReference type="Pfam" id="PF08241">
    <property type="entry name" value="Methyltransf_11"/>
    <property type="match status" value="1"/>
</dbReference>
<gene>
    <name evidence="2" type="ORF">MAUB_34080</name>
</gene>
<dbReference type="CDD" id="cd02440">
    <property type="entry name" value="AdoMet_MTases"/>
    <property type="match status" value="1"/>
</dbReference>
<protein>
    <recommendedName>
        <fullName evidence="1">Methyltransferase type 11 domain-containing protein</fullName>
    </recommendedName>
</protein>
<sequence length="225" mass="24035">MVSGAWGNRWFAATVGAFYDWAMQRQWVADGYLRLIVGDDALGLLGAMDAVAVMPDGSSILDVPCGGGITLRRLCPGQRVRYVAADISPAMLTRARRYAGAGGNATVEFVECDVTGMPFGDGEFDLVVCFSGLHCLPDPAAAVRELARCVRPGGRVIADVALHGQLRRCDAFMTFGRRFGVFGPPATLSEAWGWFTDAGLTTTTQHRAGALVYIDAKRPAQATNS</sequence>
<dbReference type="Proteomes" id="UP000465609">
    <property type="component" value="Chromosome"/>
</dbReference>
<accession>A0ABM7IFM4</accession>
<dbReference type="InterPro" id="IPR013216">
    <property type="entry name" value="Methyltransf_11"/>
</dbReference>
<dbReference type="SUPFAM" id="SSF53335">
    <property type="entry name" value="S-adenosyl-L-methionine-dependent methyltransferases"/>
    <property type="match status" value="1"/>
</dbReference>
<dbReference type="EMBL" id="AP022577">
    <property type="protein sequence ID" value="BBX85535.1"/>
    <property type="molecule type" value="Genomic_DNA"/>
</dbReference>
<feature type="domain" description="Methyltransferase type 11" evidence="1">
    <location>
        <begin position="61"/>
        <end position="157"/>
    </location>
</feature>
<evidence type="ECO:0000259" key="1">
    <source>
        <dbReference type="Pfam" id="PF08241"/>
    </source>
</evidence>
<dbReference type="RefSeq" id="WP_138227982.1">
    <property type="nucleotide sequence ID" value="NZ_CP122994.1"/>
</dbReference>
<dbReference type="PANTHER" id="PTHR43591">
    <property type="entry name" value="METHYLTRANSFERASE"/>
    <property type="match status" value="1"/>
</dbReference>
<dbReference type="PANTHER" id="PTHR43591:SF99">
    <property type="entry name" value="OS06G0646000 PROTEIN"/>
    <property type="match status" value="1"/>
</dbReference>
<organism evidence="2 3">
    <name type="scientific">Mycolicibacterium aubagnense</name>
    <dbReference type="NCBI Taxonomy" id="319707"/>
    <lineage>
        <taxon>Bacteria</taxon>
        <taxon>Bacillati</taxon>
        <taxon>Actinomycetota</taxon>
        <taxon>Actinomycetes</taxon>
        <taxon>Mycobacteriales</taxon>
        <taxon>Mycobacteriaceae</taxon>
        <taxon>Mycolicibacterium</taxon>
    </lineage>
</organism>
<dbReference type="Gene3D" id="3.40.50.150">
    <property type="entry name" value="Vaccinia Virus protein VP39"/>
    <property type="match status" value="1"/>
</dbReference>
<keyword evidence="3" id="KW-1185">Reference proteome</keyword>
<evidence type="ECO:0000313" key="3">
    <source>
        <dbReference type="Proteomes" id="UP000465609"/>
    </source>
</evidence>
<evidence type="ECO:0000313" key="2">
    <source>
        <dbReference type="EMBL" id="BBX85535.1"/>
    </source>
</evidence>
<proteinExistence type="predicted"/>
<name>A0ABM7IFM4_9MYCO</name>
<dbReference type="InterPro" id="IPR029063">
    <property type="entry name" value="SAM-dependent_MTases_sf"/>
</dbReference>
<reference evidence="2 3" key="1">
    <citation type="journal article" date="2019" name="Emerg. Microbes Infect.">
        <title>Comprehensive subspecies identification of 175 nontuberculous mycobacteria species based on 7547 genomic profiles.</title>
        <authorList>
            <person name="Matsumoto Y."/>
            <person name="Kinjo T."/>
            <person name="Motooka D."/>
            <person name="Nabeya D."/>
            <person name="Jung N."/>
            <person name="Uechi K."/>
            <person name="Horii T."/>
            <person name="Iida T."/>
            <person name="Fujita J."/>
            <person name="Nakamura S."/>
        </authorList>
    </citation>
    <scope>NUCLEOTIDE SEQUENCE [LARGE SCALE GENOMIC DNA]</scope>
    <source>
        <strain evidence="2 3">JCM 15296</strain>
    </source>
</reference>